<dbReference type="InterPro" id="IPR010865">
    <property type="entry name" value="DUF1499"/>
</dbReference>
<dbReference type="AlphaFoldDB" id="A0A318EAL2"/>
<name>A0A318EAL2_9GAMM</name>
<proteinExistence type="predicted"/>
<accession>A0A318EAL2</accession>
<dbReference type="RefSeq" id="WP_110265933.1">
    <property type="nucleotide sequence ID" value="NZ_CAKZQT010000032.1"/>
</dbReference>
<gene>
    <name evidence="1" type="ORF">C8D93_108147</name>
</gene>
<evidence type="ECO:0000313" key="2">
    <source>
        <dbReference type="Proteomes" id="UP000248330"/>
    </source>
</evidence>
<dbReference type="Pfam" id="PF07386">
    <property type="entry name" value="DUF1499"/>
    <property type="match status" value="1"/>
</dbReference>
<dbReference type="OrthoDB" id="9793534at2"/>
<dbReference type="EMBL" id="QICN01000008">
    <property type="protein sequence ID" value="PXV66172.1"/>
    <property type="molecule type" value="Genomic_DNA"/>
</dbReference>
<keyword evidence="2" id="KW-1185">Reference proteome</keyword>
<dbReference type="PANTHER" id="PTHR34801">
    <property type="entry name" value="EXPRESSED PROTEIN"/>
    <property type="match status" value="1"/>
</dbReference>
<dbReference type="PIRSF" id="PIRSF026426">
    <property type="entry name" value="DUF1499"/>
    <property type="match status" value="1"/>
</dbReference>
<sequence>MKFLGRLLLFVVLASLAIALYATFRTPGHLYAQTGVFADCPARPSCVSSVAEDEVHRIEPLRYEGDLLQAHERLVEAIRAMPGGRIEEERAEYLHVLFTTPKMRFRDDLELLIEPDGQIQVRSISRFGYRDFGVNRARVEELRQRFEAGASRQN</sequence>
<evidence type="ECO:0000313" key="1">
    <source>
        <dbReference type="EMBL" id="PXV66172.1"/>
    </source>
</evidence>
<dbReference type="PANTHER" id="PTHR34801:SF6">
    <property type="entry name" value="SLL1620 PROTEIN"/>
    <property type="match status" value="1"/>
</dbReference>
<reference evidence="1 2" key="1">
    <citation type="submission" date="2018-04" db="EMBL/GenBank/DDBJ databases">
        <title>Genomic Encyclopedia of Type Strains, Phase IV (KMG-IV): sequencing the most valuable type-strain genomes for metagenomic binning, comparative biology and taxonomic classification.</title>
        <authorList>
            <person name="Goeker M."/>
        </authorList>
    </citation>
    <scope>NUCLEOTIDE SEQUENCE [LARGE SCALE GENOMIC DNA]</scope>
    <source>
        <strain evidence="1 2">DSM 104150</strain>
    </source>
</reference>
<dbReference type="Proteomes" id="UP000248330">
    <property type="component" value="Unassembled WGS sequence"/>
</dbReference>
<protein>
    <submittedName>
        <fullName evidence="1">Uncharacterized protein (DUF1499 family)</fullName>
    </submittedName>
</protein>
<comment type="caution">
    <text evidence="1">The sequence shown here is derived from an EMBL/GenBank/DDBJ whole genome shotgun (WGS) entry which is preliminary data.</text>
</comment>
<organism evidence="1 2">
    <name type="scientific">Sinimarinibacterium flocculans</name>
    <dbReference type="NCBI Taxonomy" id="985250"/>
    <lineage>
        <taxon>Bacteria</taxon>
        <taxon>Pseudomonadati</taxon>
        <taxon>Pseudomonadota</taxon>
        <taxon>Gammaproteobacteria</taxon>
        <taxon>Nevskiales</taxon>
        <taxon>Nevskiaceae</taxon>
        <taxon>Sinimarinibacterium</taxon>
    </lineage>
</organism>